<feature type="compositionally biased region" description="Low complexity" evidence="1">
    <location>
        <begin position="236"/>
        <end position="245"/>
    </location>
</feature>
<dbReference type="AlphaFoldDB" id="A0A8H3HL00"/>
<protein>
    <submittedName>
        <fullName evidence="2">Uncharacterized protein</fullName>
    </submittedName>
</protein>
<feature type="region of interest" description="Disordered" evidence="1">
    <location>
        <begin position="192"/>
        <end position="309"/>
    </location>
</feature>
<evidence type="ECO:0000313" key="2">
    <source>
        <dbReference type="EMBL" id="CAE6525829.1"/>
    </source>
</evidence>
<reference evidence="2" key="1">
    <citation type="submission" date="2021-01" db="EMBL/GenBank/DDBJ databases">
        <authorList>
            <person name="Kaushik A."/>
        </authorList>
    </citation>
    <scope>NUCLEOTIDE SEQUENCE</scope>
    <source>
        <strain evidence="2">AG2-2IIIB</strain>
    </source>
</reference>
<evidence type="ECO:0000256" key="1">
    <source>
        <dbReference type="SAM" id="MobiDB-lite"/>
    </source>
</evidence>
<feature type="compositionally biased region" description="Polar residues" evidence="1">
    <location>
        <begin position="253"/>
        <end position="267"/>
    </location>
</feature>
<evidence type="ECO:0000313" key="3">
    <source>
        <dbReference type="Proteomes" id="UP000663843"/>
    </source>
</evidence>
<dbReference type="Proteomes" id="UP000663843">
    <property type="component" value="Unassembled WGS sequence"/>
</dbReference>
<feature type="compositionally biased region" description="Polar residues" evidence="1">
    <location>
        <begin position="338"/>
        <end position="349"/>
    </location>
</feature>
<organism evidence="2 3">
    <name type="scientific">Rhizoctonia solani</name>
    <dbReference type="NCBI Taxonomy" id="456999"/>
    <lineage>
        <taxon>Eukaryota</taxon>
        <taxon>Fungi</taxon>
        <taxon>Dikarya</taxon>
        <taxon>Basidiomycota</taxon>
        <taxon>Agaricomycotina</taxon>
        <taxon>Agaricomycetes</taxon>
        <taxon>Cantharellales</taxon>
        <taxon>Ceratobasidiaceae</taxon>
        <taxon>Rhizoctonia</taxon>
    </lineage>
</organism>
<name>A0A8H3HL00_9AGAM</name>
<feature type="compositionally biased region" description="Polar residues" evidence="1">
    <location>
        <begin position="119"/>
        <end position="133"/>
    </location>
</feature>
<dbReference type="EMBL" id="CAJMWT010007480">
    <property type="protein sequence ID" value="CAE6525829.1"/>
    <property type="molecule type" value="Genomic_DNA"/>
</dbReference>
<feature type="compositionally biased region" description="Polar residues" evidence="1">
    <location>
        <begin position="43"/>
        <end position="54"/>
    </location>
</feature>
<gene>
    <name evidence="2" type="ORF">RDB_LOCUS171512</name>
</gene>
<feature type="compositionally biased region" description="Basic and acidic residues" evidence="1">
    <location>
        <begin position="136"/>
        <end position="146"/>
    </location>
</feature>
<comment type="caution">
    <text evidence="2">The sequence shown here is derived from an EMBL/GenBank/DDBJ whole genome shotgun (WGS) entry which is preliminary data.</text>
</comment>
<feature type="region of interest" description="Disordered" evidence="1">
    <location>
        <begin position="1"/>
        <end position="157"/>
    </location>
</feature>
<feature type="region of interest" description="Disordered" evidence="1">
    <location>
        <begin position="673"/>
        <end position="705"/>
    </location>
</feature>
<feature type="compositionally biased region" description="Low complexity" evidence="1">
    <location>
        <begin position="208"/>
        <end position="217"/>
    </location>
</feature>
<accession>A0A8H3HL00</accession>
<proteinExistence type="predicted"/>
<feature type="compositionally biased region" description="Polar residues" evidence="1">
    <location>
        <begin position="1"/>
        <end position="22"/>
    </location>
</feature>
<feature type="region of interest" description="Disordered" evidence="1">
    <location>
        <begin position="325"/>
        <end position="365"/>
    </location>
</feature>
<feature type="region of interest" description="Disordered" evidence="1">
    <location>
        <begin position="476"/>
        <end position="501"/>
    </location>
</feature>
<sequence length="727" mass="78643">MGFITQTFGNTFRASNGHSSHQIPPAARKLRPKSKLSKDLTRSAVQVSPSNTGPSPVDEAVTHKKRRHTGPDNGYMLSYPSAATDDERPSYSSSVGSDEPLIIPSKGKGKPNGSAAYEPNQNQSPYTNASWPTTRAEPRLEPRLEPRPPTTNLLDAYERSELVRRSRKLGSILGETPRLLDIADECDIAEAANKPEGQQIDRTKLVESRPASSPSERPNCRRSLTLDNISIGAAQSLSRPGSSSRHSFRLNDENSSTTPRNPYQRSGTGPRFGRTGSTARRPPVLRLSAAPTSNISHPYSGRRHSSDLSARRGSLNSVDLNMFGGSGSDVSAPRCPSFDTSSLGSSTMPTFARPPSPSSLPDSASLSSKISLSDSMAGISVGVPGRSVVIDQPLPPSPVTPLTPVLTQAEDARRKMRKLARHLGESVPADLVLGISGARPARHDHLSEEGPSQFLHVPASGAGLTKAKHGTNAQAPFYLSKPPSGHRKTHSVWKGGKEDKSMLSRRVVRRASSAELLSIDTPTQSRLTEAEKARNVRRAMKMFQLFGAPPPHELYTNIKSRSLDLPLDSATTTSQFSPANQRASMNSFKDLAYILDHDNRNSLLALIGDSVPSADARVDLSPFANQGTSTSQEPENEESFQARRIRANRLAKFFGVSYRDLFDAVCAEDTQTTDANSAAGPSSHPALKYLPEPTHESGVVTNDGSKWVEPKSVEEVLDRLRAMKAPR</sequence>